<feature type="compositionally biased region" description="Basic and acidic residues" evidence="1">
    <location>
        <begin position="74"/>
        <end position="94"/>
    </location>
</feature>
<keyword evidence="3" id="KW-1185">Reference proteome</keyword>
<accession>A0A8B7ZT61</accession>
<feature type="transmembrane region" description="Helical" evidence="2">
    <location>
        <begin position="34"/>
        <end position="62"/>
    </location>
</feature>
<evidence type="ECO:0000313" key="5">
    <source>
        <dbReference type="RefSeq" id="XP_022108604.1"/>
    </source>
</evidence>
<evidence type="ECO:0000256" key="1">
    <source>
        <dbReference type="SAM" id="MobiDB-lite"/>
    </source>
</evidence>
<gene>
    <name evidence="4 5" type="primary">LOC110988929</name>
</gene>
<name>A0A8B7ZT61_ACAPL</name>
<organism evidence="3 5">
    <name type="scientific">Acanthaster planci</name>
    <name type="common">Crown-of-thorns starfish</name>
    <dbReference type="NCBI Taxonomy" id="133434"/>
    <lineage>
        <taxon>Eukaryota</taxon>
        <taxon>Metazoa</taxon>
        <taxon>Echinodermata</taxon>
        <taxon>Eleutherozoa</taxon>
        <taxon>Asterozoa</taxon>
        <taxon>Asteroidea</taxon>
        <taxon>Valvatacea</taxon>
        <taxon>Valvatida</taxon>
        <taxon>Acanthasteridae</taxon>
        <taxon>Acanthaster</taxon>
    </lineage>
</organism>
<dbReference type="RefSeq" id="XP_022108604.1">
    <property type="nucleotide sequence ID" value="XM_022252912.1"/>
</dbReference>
<dbReference type="Proteomes" id="UP000694845">
    <property type="component" value="Unplaced"/>
</dbReference>
<sequence>MTTTKAVFGQKSTTELVSRNFHHVPGPSNMTDGLGAGAIAGIVLGALTATGVVSILGFVYYIKKIKPLHSPKLSTEDTGSKHKKSFDGIKDKSEAGGSPELDEVEMQDQRKESLDGRNSEDCVSGHSSDLPEIEIELEGQEKESSESSSEESKSEQSYDFDAIDMEGHGKESSESGSEENQMGFSGSNGTDTQDHLNKSFQGSSEESEVFI</sequence>
<dbReference type="KEGG" id="aplc:110988929"/>
<dbReference type="AlphaFoldDB" id="A0A8B7ZT61"/>
<evidence type="ECO:0000313" key="4">
    <source>
        <dbReference type="RefSeq" id="XP_022108602.1"/>
    </source>
</evidence>
<evidence type="ECO:0000313" key="3">
    <source>
        <dbReference type="Proteomes" id="UP000694845"/>
    </source>
</evidence>
<feature type="compositionally biased region" description="Basic and acidic residues" evidence="1">
    <location>
        <begin position="139"/>
        <end position="156"/>
    </location>
</feature>
<feature type="region of interest" description="Disordered" evidence="1">
    <location>
        <begin position="71"/>
        <end position="211"/>
    </location>
</feature>
<protein>
    <submittedName>
        <fullName evidence="4 5">Protein gar2-like isoform X1</fullName>
    </submittedName>
</protein>
<reference evidence="4 5" key="1">
    <citation type="submission" date="2025-04" db="UniProtKB">
        <authorList>
            <consortium name="RefSeq"/>
        </authorList>
    </citation>
    <scope>IDENTIFICATION</scope>
</reference>
<evidence type="ECO:0000256" key="2">
    <source>
        <dbReference type="SAM" id="Phobius"/>
    </source>
</evidence>
<feature type="compositionally biased region" description="Basic and acidic residues" evidence="1">
    <location>
        <begin position="107"/>
        <end position="120"/>
    </location>
</feature>
<keyword evidence="2" id="KW-0472">Membrane</keyword>
<feature type="compositionally biased region" description="Polar residues" evidence="1">
    <location>
        <begin position="180"/>
        <end position="191"/>
    </location>
</feature>
<proteinExistence type="predicted"/>
<dbReference type="GeneID" id="110988929"/>
<keyword evidence="2" id="KW-1133">Transmembrane helix</keyword>
<dbReference type="RefSeq" id="XP_022108602.1">
    <property type="nucleotide sequence ID" value="XM_022252910.1"/>
</dbReference>
<keyword evidence="2" id="KW-0812">Transmembrane</keyword>